<dbReference type="Proteomes" id="UP000187455">
    <property type="component" value="Unassembled WGS sequence"/>
</dbReference>
<protein>
    <submittedName>
        <fullName evidence="1">Uncharacterized protein</fullName>
    </submittedName>
</protein>
<organism evidence="1 2">
    <name type="scientific">Smittium mucronatum</name>
    <dbReference type="NCBI Taxonomy" id="133383"/>
    <lineage>
        <taxon>Eukaryota</taxon>
        <taxon>Fungi</taxon>
        <taxon>Fungi incertae sedis</taxon>
        <taxon>Zoopagomycota</taxon>
        <taxon>Kickxellomycotina</taxon>
        <taxon>Harpellomycetes</taxon>
        <taxon>Harpellales</taxon>
        <taxon>Legeriomycetaceae</taxon>
        <taxon>Smittium</taxon>
    </lineage>
</organism>
<name>A0A1R0GQ24_9FUNG</name>
<gene>
    <name evidence="1" type="ORF">AYI68_g6959</name>
</gene>
<sequence length="28" mass="3377">MLSFLCRNYPEIRDFVDLNLITLCIKDM</sequence>
<feature type="non-terminal residue" evidence="1">
    <location>
        <position position="28"/>
    </location>
</feature>
<accession>A0A1R0GQ24</accession>
<reference evidence="1 2" key="1">
    <citation type="journal article" date="2016" name="Mol. Biol. Evol.">
        <title>Genome-Wide Survey of Gut Fungi (Harpellales) Reveals the First Horizontally Transferred Ubiquitin Gene from a Mosquito Host.</title>
        <authorList>
            <person name="Wang Y."/>
            <person name="White M.M."/>
            <person name="Kvist S."/>
            <person name="Moncalvo J.M."/>
        </authorList>
    </citation>
    <scope>NUCLEOTIDE SEQUENCE [LARGE SCALE GENOMIC DNA]</scope>
    <source>
        <strain evidence="1 2">ALG-7-W6</strain>
    </source>
</reference>
<comment type="caution">
    <text evidence="1">The sequence shown here is derived from an EMBL/GenBank/DDBJ whole genome shotgun (WGS) entry which is preliminary data.</text>
</comment>
<proteinExistence type="predicted"/>
<dbReference type="AlphaFoldDB" id="A0A1R0GQ24"/>
<dbReference type="EMBL" id="LSSL01005179">
    <property type="protein sequence ID" value="OLY78980.1"/>
    <property type="molecule type" value="Genomic_DNA"/>
</dbReference>
<keyword evidence="2" id="KW-1185">Reference proteome</keyword>
<evidence type="ECO:0000313" key="1">
    <source>
        <dbReference type="EMBL" id="OLY78980.1"/>
    </source>
</evidence>
<evidence type="ECO:0000313" key="2">
    <source>
        <dbReference type="Proteomes" id="UP000187455"/>
    </source>
</evidence>